<dbReference type="GO" id="GO:0006952">
    <property type="term" value="P:defense response"/>
    <property type="evidence" value="ECO:0007669"/>
    <property type="project" value="InterPro"/>
</dbReference>
<dbReference type="EMBL" id="JAHRHJ020000009">
    <property type="protein sequence ID" value="KAH9303271.1"/>
    <property type="molecule type" value="Genomic_DNA"/>
</dbReference>
<dbReference type="PANTHER" id="PTHR11017:SF579">
    <property type="entry name" value="TIR DOMAIN-CONTAINING PROTEIN"/>
    <property type="match status" value="1"/>
</dbReference>
<dbReference type="PROSITE" id="PS50104">
    <property type="entry name" value="TIR"/>
    <property type="match status" value="1"/>
</dbReference>
<accession>A0AA38CNX5</accession>
<dbReference type="InterPro" id="IPR035897">
    <property type="entry name" value="Toll_tir_struct_dom_sf"/>
</dbReference>
<dbReference type="InterPro" id="IPR044974">
    <property type="entry name" value="Disease_R_plants"/>
</dbReference>
<evidence type="ECO:0000313" key="2">
    <source>
        <dbReference type="EMBL" id="KAH9303271.1"/>
    </source>
</evidence>
<evidence type="ECO:0000259" key="1">
    <source>
        <dbReference type="PROSITE" id="PS50104"/>
    </source>
</evidence>
<dbReference type="PRINTS" id="PR00364">
    <property type="entry name" value="DISEASERSIST"/>
</dbReference>
<keyword evidence="3" id="KW-1185">Reference proteome</keyword>
<dbReference type="Pfam" id="PF01582">
    <property type="entry name" value="TIR"/>
    <property type="match status" value="1"/>
</dbReference>
<sequence>SSSKSHRCLVPENSRKLLLMDPRETPQSDNLCSGELLDEGLLAEEEITEKCEDALADHRAKKSAQSCQKQGHKYLAQDVFLSHSGAQKNFVRHLHRDLKREGVSCFFDEDPQSLRKGEKFPPRIFEATETCRVAVLVLSKEFIRSKWPMLELTALLKAKKSGKNPNLKILPIFFMISPKDFCQMTRDIQDWKQLEESEEKRGEWLYALNEIRSFNGFPFREGENEVSFIDTVVRAIKSELPSSPTYFVSFMQGQTRICQEVANLFQNASSEEDGIHIAGLYGLAGSGKTTVSMAFCDFNLRDFEGKVCHVEFKRGKSVETAKHVLQHLTRSAETLVNSLTTKHVALEMFSKQARGQRVLLALDNITDEPEIIEEVRVYLSAEFASGSRILLSARSLKILMKFLPAKSCMHVPYLTEEEAIDILLKRTNVKEWTLRAEDRAFALKCAKRCWFKETPAGNGMVEGVRAFHPLALKAFGGYLFTKFDSDLSRWISELSDFPKAGSRDLEDVLAVLEKAYLDLGFKYQTIFMLLSVYMPPKMSSEKVFEWLAIICNTEIDCIHKAVEDLMQKAFIERVEPEVRIHNLLVEFAQNKASKMEKWLWVKGNMDSLRQLISEDVGGFELIKFEDCTYRTPSMVRRKFLTNLLSLQLVDMENLSKLDLSSMDNVRSIIIRNCKELQQIEGMENLSNLAWLQICRVKPTVKLPMLSSLDALRHLEINIPNCAETGRD</sequence>
<protein>
    <recommendedName>
        <fullName evidence="1">TIR domain-containing protein</fullName>
    </recommendedName>
</protein>
<dbReference type="Pfam" id="PF00931">
    <property type="entry name" value="NB-ARC"/>
    <property type="match status" value="1"/>
</dbReference>
<feature type="domain" description="TIR" evidence="1">
    <location>
        <begin position="75"/>
        <end position="240"/>
    </location>
</feature>
<feature type="non-terminal residue" evidence="2">
    <location>
        <position position="1"/>
    </location>
</feature>
<gene>
    <name evidence="2" type="ORF">KI387_014854</name>
</gene>
<reference evidence="2 3" key="1">
    <citation type="journal article" date="2021" name="Nat. Plants">
        <title>The Taxus genome provides insights into paclitaxel biosynthesis.</title>
        <authorList>
            <person name="Xiong X."/>
            <person name="Gou J."/>
            <person name="Liao Q."/>
            <person name="Li Y."/>
            <person name="Zhou Q."/>
            <person name="Bi G."/>
            <person name="Li C."/>
            <person name="Du R."/>
            <person name="Wang X."/>
            <person name="Sun T."/>
            <person name="Guo L."/>
            <person name="Liang H."/>
            <person name="Lu P."/>
            <person name="Wu Y."/>
            <person name="Zhang Z."/>
            <person name="Ro D.K."/>
            <person name="Shang Y."/>
            <person name="Huang S."/>
            <person name="Yan J."/>
        </authorList>
    </citation>
    <scope>NUCLEOTIDE SEQUENCE [LARGE SCALE GENOMIC DNA]</scope>
    <source>
        <strain evidence="2">Ta-2019</strain>
    </source>
</reference>
<dbReference type="SMART" id="SM00255">
    <property type="entry name" value="TIR"/>
    <property type="match status" value="1"/>
</dbReference>
<organism evidence="2 3">
    <name type="scientific">Taxus chinensis</name>
    <name type="common">Chinese yew</name>
    <name type="synonym">Taxus wallichiana var. chinensis</name>
    <dbReference type="NCBI Taxonomy" id="29808"/>
    <lineage>
        <taxon>Eukaryota</taxon>
        <taxon>Viridiplantae</taxon>
        <taxon>Streptophyta</taxon>
        <taxon>Embryophyta</taxon>
        <taxon>Tracheophyta</taxon>
        <taxon>Spermatophyta</taxon>
        <taxon>Pinopsida</taxon>
        <taxon>Pinidae</taxon>
        <taxon>Conifers II</taxon>
        <taxon>Cupressales</taxon>
        <taxon>Taxaceae</taxon>
        <taxon>Taxus</taxon>
    </lineage>
</organism>
<proteinExistence type="predicted"/>
<dbReference type="AlphaFoldDB" id="A0AA38CNX5"/>
<dbReference type="InterPro" id="IPR000157">
    <property type="entry name" value="TIR_dom"/>
</dbReference>
<dbReference type="PANTHER" id="PTHR11017">
    <property type="entry name" value="LEUCINE-RICH REPEAT-CONTAINING PROTEIN"/>
    <property type="match status" value="1"/>
</dbReference>
<comment type="caution">
    <text evidence="2">The sequence shown here is derived from an EMBL/GenBank/DDBJ whole genome shotgun (WGS) entry which is preliminary data.</text>
</comment>
<evidence type="ECO:0000313" key="3">
    <source>
        <dbReference type="Proteomes" id="UP000824469"/>
    </source>
</evidence>
<name>A0AA38CNX5_TAXCH</name>
<dbReference type="SUPFAM" id="SSF52058">
    <property type="entry name" value="L domain-like"/>
    <property type="match status" value="1"/>
</dbReference>
<dbReference type="InterPro" id="IPR027417">
    <property type="entry name" value="P-loop_NTPase"/>
</dbReference>
<feature type="non-terminal residue" evidence="2">
    <location>
        <position position="727"/>
    </location>
</feature>
<dbReference type="SUPFAM" id="SSF52200">
    <property type="entry name" value="Toll/Interleukin receptor TIR domain"/>
    <property type="match status" value="1"/>
</dbReference>
<dbReference type="OMA" id="SCIQSCT"/>
<dbReference type="Proteomes" id="UP000824469">
    <property type="component" value="Unassembled WGS sequence"/>
</dbReference>
<dbReference type="SUPFAM" id="SSF52540">
    <property type="entry name" value="P-loop containing nucleoside triphosphate hydrolases"/>
    <property type="match status" value="1"/>
</dbReference>
<dbReference type="Gene3D" id="3.80.10.10">
    <property type="entry name" value="Ribonuclease Inhibitor"/>
    <property type="match status" value="1"/>
</dbReference>
<dbReference type="InterPro" id="IPR032675">
    <property type="entry name" value="LRR_dom_sf"/>
</dbReference>
<dbReference type="InterPro" id="IPR002182">
    <property type="entry name" value="NB-ARC"/>
</dbReference>
<dbReference type="Gene3D" id="3.40.50.300">
    <property type="entry name" value="P-loop containing nucleotide triphosphate hydrolases"/>
    <property type="match status" value="1"/>
</dbReference>
<dbReference type="Gene3D" id="3.40.50.10140">
    <property type="entry name" value="Toll/interleukin-1 receptor homology (TIR) domain"/>
    <property type="match status" value="1"/>
</dbReference>
<dbReference type="GO" id="GO:0007165">
    <property type="term" value="P:signal transduction"/>
    <property type="evidence" value="ECO:0007669"/>
    <property type="project" value="InterPro"/>
</dbReference>
<dbReference type="GO" id="GO:0043531">
    <property type="term" value="F:ADP binding"/>
    <property type="evidence" value="ECO:0007669"/>
    <property type="project" value="InterPro"/>
</dbReference>